<organism evidence="1 2">
    <name type="scientific">Cryobacterium zhongshanensis</name>
    <dbReference type="NCBI Taxonomy" id="2928153"/>
    <lineage>
        <taxon>Bacteria</taxon>
        <taxon>Bacillati</taxon>
        <taxon>Actinomycetota</taxon>
        <taxon>Actinomycetes</taxon>
        <taxon>Micrococcales</taxon>
        <taxon>Microbacteriaceae</taxon>
        <taxon>Cryobacterium</taxon>
    </lineage>
</organism>
<dbReference type="EMBL" id="JALGAR010000006">
    <property type="protein sequence ID" value="MCI4659544.1"/>
    <property type="molecule type" value="Genomic_DNA"/>
</dbReference>
<dbReference type="Proteomes" id="UP001165341">
    <property type="component" value="Unassembled WGS sequence"/>
</dbReference>
<gene>
    <name evidence="1" type="ORF">MQH31_17210</name>
</gene>
<dbReference type="RefSeq" id="WP_243013036.1">
    <property type="nucleotide sequence ID" value="NZ_JALGAR010000006.1"/>
</dbReference>
<reference evidence="1" key="1">
    <citation type="submission" date="2022-03" db="EMBL/GenBank/DDBJ databases">
        <title>Cryobacterium sp. nov. strain ZS14-85, isolated from Antarctic soil.</title>
        <authorList>
            <person name="Li J."/>
            <person name="Niu G."/>
        </authorList>
    </citation>
    <scope>NUCLEOTIDE SEQUENCE</scope>
    <source>
        <strain evidence="1">ZS14-85</strain>
    </source>
</reference>
<evidence type="ECO:0000313" key="1">
    <source>
        <dbReference type="EMBL" id="MCI4659544.1"/>
    </source>
</evidence>
<keyword evidence="2" id="KW-1185">Reference proteome</keyword>
<evidence type="ECO:0000313" key="2">
    <source>
        <dbReference type="Proteomes" id="UP001165341"/>
    </source>
</evidence>
<name>A0AA41UII1_9MICO</name>
<accession>A0AA41UII1</accession>
<dbReference type="AlphaFoldDB" id="A0AA41UII1"/>
<comment type="caution">
    <text evidence="1">The sequence shown here is derived from an EMBL/GenBank/DDBJ whole genome shotgun (WGS) entry which is preliminary data.</text>
</comment>
<proteinExistence type="predicted"/>
<sequence>MPITGSSTPEVTPATAELIADLNLLPKHFTETGIIERLVAQLIEKDLALTVARAELAGRGEVFVETQSIGDGVSPQLDAITTQLAAWLAARGWTVETGGDRVAFNKLVLKLVDTNTFIDSFDSVDEIIDAFIAANPPRA</sequence>
<protein>
    <submittedName>
        <fullName evidence="1">Uncharacterized protein</fullName>
    </submittedName>
</protein>